<comment type="caution">
    <text evidence="1">The sequence shown here is derived from an EMBL/GenBank/DDBJ whole genome shotgun (WGS) entry which is preliminary data.</text>
</comment>
<evidence type="ECO:0000313" key="1">
    <source>
        <dbReference type="EMBL" id="EKC79445.1"/>
    </source>
</evidence>
<reference evidence="1" key="1">
    <citation type="journal article" date="2013" name="Environ. Microbiol.">
        <title>Microbiota from the distal guts of lean and obese adolescents exhibit partial functional redundancy besides clear differences in community structure.</title>
        <authorList>
            <person name="Ferrer M."/>
            <person name="Ruiz A."/>
            <person name="Lanza F."/>
            <person name="Haange S.B."/>
            <person name="Oberbach A."/>
            <person name="Till H."/>
            <person name="Bargiela R."/>
            <person name="Campoy C."/>
            <person name="Segura M.T."/>
            <person name="Richter M."/>
            <person name="von Bergen M."/>
            <person name="Seifert J."/>
            <person name="Suarez A."/>
        </authorList>
    </citation>
    <scope>NUCLEOTIDE SEQUENCE</scope>
</reference>
<dbReference type="EMBL" id="AJWY01001678">
    <property type="protein sequence ID" value="EKC79445.1"/>
    <property type="molecule type" value="Genomic_DNA"/>
</dbReference>
<feature type="non-terminal residue" evidence="1">
    <location>
        <position position="45"/>
    </location>
</feature>
<accession>K1UMT3</accession>
<protein>
    <recommendedName>
        <fullName evidence="2">AAA domain-containing protein</fullName>
    </recommendedName>
</protein>
<evidence type="ECO:0008006" key="2">
    <source>
        <dbReference type="Google" id="ProtNLM"/>
    </source>
</evidence>
<proteinExistence type="predicted"/>
<gene>
    <name evidence="1" type="ORF">LEA_02429</name>
</gene>
<sequence>MIKRKIDDYIRNYYETNRNALLITGARQIGKTYSIRQFGKTFKSF</sequence>
<organism evidence="1">
    <name type="scientific">human gut metagenome</name>
    <dbReference type="NCBI Taxonomy" id="408170"/>
    <lineage>
        <taxon>unclassified sequences</taxon>
        <taxon>metagenomes</taxon>
        <taxon>organismal metagenomes</taxon>
    </lineage>
</organism>
<name>K1UMT3_9ZZZZ</name>
<dbReference type="AlphaFoldDB" id="K1UMT3"/>